<evidence type="ECO:0000256" key="1">
    <source>
        <dbReference type="SAM" id="MobiDB-lite"/>
    </source>
</evidence>
<accession>A0A2G5TZC6</accession>
<organism evidence="2 3">
    <name type="scientific">Caenorhabditis nigoni</name>
    <dbReference type="NCBI Taxonomy" id="1611254"/>
    <lineage>
        <taxon>Eukaryota</taxon>
        <taxon>Metazoa</taxon>
        <taxon>Ecdysozoa</taxon>
        <taxon>Nematoda</taxon>
        <taxon>Chromadorea</taxon>
        <taxon>Rhabditida</taxon>
        <taxon>Rhabditina</taxon>
        <taxon>Rhabditomorpha</taxon>
        <taxon>Rhabditoidea</taxon>
        <taxon>Rhabditidae</taxon>
        <taxon>Peloderinae</taxon>
        <taxon>Caenorhabditis</taxon>
    </lineage>
</organism>
<reference evidence="3" key="1">
    <citation type="submission" date="2017-10" db="EMBL/GenBank/DDBJ databases">
        <title>Rapid genome shrinkage in a self-fertile nematode reveals novel sperm competition proteins.</title>
        <authorList>
            <person name="Yin D."/>
            <person name="Schwarz E.M."/>
            <person name="Thomas C.G."/>
            <person name="Felde R.L."/>
            <person name="Korf I.F."/>
            <person name="Cutter A.D."/>
            <person name="Schartner C.M."/>
            <person name="Ralston E.J."/>
            <person name="Meyer B.J."/>
            <person name="Haag E.S."/>
        </authorList>
    </citation>
    <scope>NUCLEOTIDE SEQUENCE [LARGE SCALE GENOMIC DNA]</scope>
    <source>
        <strain evidence="3">JU1422</strain>
    </source>
</reference>
<feature type="region of interest" description="Disordered" evidence="1">
    <location>
        <begin position="392"/>
        <end position="420"/>
    </location>
</feature>
<keyword evidence="3" id="KW-1185">Reference proteome</keyword>
<name>A0A2G5TZC6_9PELO</name>
<dbReference type="Proteomes" id="UP000230233">
    <property type="component" value="Chromosome IV"/>
</dbReference>
<dbReference type="AlphaFoldDB" id="A0A2G5TZC6"/>
<dbReference type="EMBL" id="PDUG01000004">
    <property type="protein sequence ID" value="PIC32608.1"/>
    <property type="molecule type" value="Genomic_DNA"/>
</dbReference>
<comment type="caution">
    <text evidence="2">The sequence shown here is derived from an EMBL/GenBank/DDBJ whole genome shotgun (WGS) entry which is preliminary data.</text>
</comment>
<gene>
    <name evidence="2" type="primary">Cnig_chr_IV.g12874</name>
    <name evidence="2" type="ORF">B9Z55_012874</name>
</gene>
<evidence type="ECO:0000313" key="3">
    <source>
        <dbReference type="Proteomes" id="UP000230233"/>
    </source>
</evidence>
<dbReference type="OrthoDB" id="5898653at2759"/>
<protein>
    <submittedName>
        <fullName evidence="2">Uncharacterized protein</fullName>
    </submittedName>
</protein>
<feature type="region of interest" description="Disordered" evidence="1">
    <location>
        <begin position="492"/>
        <end position="511"/>
    </location>
</feature>
<proteinExistence type="predicted"/>
<sequence>MDNAEPNPAPQPLRINYEHILRLIEVELAHEPQEQRHQMIVNIIHEAERQGIELVQGANPEPIADPQMRENVFDEFYVVQLIRVLDDLEHVHGLWRDQPEDHRVRTIQFLTSAEGKLQFIRDVIRMCVHYHENVLRVLDGEEGRKYRYYQWMLKMNDAMMQVISHVREVPEIGDCLMNFIRNELATREGERGLTADERRRRRIERFTRELNGFVPPRMHQVDLAQIQIVLSQEQVFNEAYEEEMRLVLKDLVPVQTSLRRQPQDRQLALEENLTLASLRIRIAGCYARISEEKLVGIRGPAEIQEPFRQYYREMARTITQKAECVFEMIARQRDEELLVLVVRQINSTKNELNARRLERNLPADEQRRRRIDRYRLGWNREENWVLEIVDEEDRQEDRQENQQEVVLEEQAPNRRRPHPDFDMLYGLLNRRIQEFENRIQRAVPVPNEDNRLAQALQAQQNALAQILGDDVGGAALPAGEQDAEVVRNILMEQEEDDDQEDQADGDDDDEEAEMVHFQGTTRRIPESVKLYLPPNKNSAWIHWNEYDVMEWSRQFLPEVVDYLVPLEMDGRGLYNFVSNPNEWCFDKMPLGYYLKLMSNLNRVINDYNHHTVQY</sequence>
<evidence type="ECO:0000313" key="2">
    <source>
        <dbReference type="EMBL" id="PIC32608.1"/>
    </source>
</evidence>
<dbReference type="STRING" id="1611254.A0A2G5TZC6"/>